<dbReference type="OrthoDB" id="10006946at2759"/>
<feature type="transmembrane region" description="Helical" evidence="10">
    <location>
        <begin position="416"/>
        <end position="435"/>
    </location>
</feature>
<evidence type="ECO:0000256" key="8">
    <source>
        <dbReference type="ARBA" id="ARBA00023065"/>
    </source>
</evidence>
<evidence type="ECO:0000313" key="14">
    <source>
        <dbReference type="Proteomes" id="UP000094455"/>
    </source>
</evidence>
<dbReference type="Pfam" id="PF08030">
    <property type="entry name" value="NAD_binding_6"/>
    <property type="match status" value="1"/>
</dbReference>
<dbReference type="Pfam" id="PF01794">
    <property type="entry name" value="Ferric_reduct"/>
    <property type="match status" value="1"/>
</dbReference>
<feature type="transmembrane region" description="Helical" evidence="10">
    <location>
        <begin position="254"/>
        <end position="271"/>
    </location>
</feature>
<dbReference type="SFLD" id="SFLDS00052">
    <property type="entry name" value="Ferric_Reductase_Domain"/>
    <property type="match status" value="1"/>
</dbReference>
<dbReference type="PANTHER" id="PTHR11972:SF178">
    <property type="entry name" value="FERRIC REDUCTASE TRANSMEMBRANE COMPONENT 8-RELATED"/>
    <property type="match status" value="1"/>
</dbReference>
<evidence type="ECO:0000313" key="13">
    <source>
        <dbReference type="EMBL" id="ODQ47203.1"/>
    </source>
</evidence>
<protein>
    <recommendedName>
        <fullName evidence="15">Ferric oxidoreductase domain-containing protein</fullName>
    </recommendedName>
</protein>
<accession>A0A1E3NNT4</accession>
<keyword evidence="5" id="KW-0249">Electron transport</keyword>
<dbReference type="InterPro" id="IPR013130">
    <property type="entry name" value="Fe3_Rdtase_TM_dom"/>
</dbReference>
<dbReference type="SFLD" id="SFLDG01168">
    <property type="entry name" value="Ferric_reductase_subgroup_(FRE"/>
    <property type="match status" value="1"/>
</dbReference>
<dbReference type="RefSeq" id="XP_019018316.1">
    <property type="nucleotide sequence ID" value="XM_019162725.1"/>
</dbReference>
<dbReference type="STRING" id="763406.A0A1E3NNT4"/>
<dbReference type="EMBL" id="KV454002">
    <property type="protein sequence ID" value="ODQ47203.1"/>
    <property type="molecule type" value="Genomic_DNA"/>
</dbReference>
<dbReference type="GO" id="GO:0033215">
    <property type="term" value="P:reductive iron assimilation"/>
    <property type="evidence" value="ECO:0007669"/>
    <property type="project" value="TreeGrafter"/>
</dbReference>
<keyword evidence="4" id="KW-0274">FAD</keyword>
<evidence type="ECO:0000256" key="3">
    <source>
        <dbReference type="ARBA" id="ARBA00022692"/>
    </source>
</evidence>
<evidence type="ECO:0000256" key="10">
    <source>
        <dbReference type="SAM" id="Phobius"/>
    </source>
</evidence>
<keyword evidence="8" id="KW-0406">Ion transport</keyword>
<feature type="transmembrane region" description="Helical" evidence="10">
    <location>
        <begin position="94"/>
        <end position="117"/>
    </location>
</feature>
<organism evidence="13 14">
    <name type="scientific">Pichia membranifaciens NRRL Y-2026</name>
    <dbReference type="NCBI Taxonomy" id="763406"/>
    <lineage>
        <taxon>Eukaryota</taxon>
        <taxon>Fungi</taxon>
        <taxon>Dikarya</taxon>
        <taxon>Ascomycota</taxon>
        <taxon>Saccharomycotina</taxon>
        <taxon>Pichiomycetes</taxon>
        <taxon>Pichiales</taxon>
        <taxon>Pichiaceae</taxon>
        <taxon>Pichia</taxon>
    </lineage>
</organism>
<evidence type="ECO:0000256" key="7">
    <source>
        <dbReference type="ARBA" id="ARBA00023002"/>
    </source>
</evidence>
<evidence type="ECO:0000256" key="2">
    <source>
        <dbReference type="ARBA" id="ARBA00022630"/>
    </source>
</evidence>
<feature type="transmembrane region" description="Helical" evidence="10">
    <location>
        <begin position="168"/>
        <end position="186"/>
    </location>
</feature>
<evidence type="ECO:0000256" key="9">
    <source>
        <dbReference type="ARBA" id="ARBA00023136"/>
    </source>
</evidence>
<dbReference type="Proteomes" id="UP000094455">
    <property type="component" value="Unassembled WGS sequence"/>
</dbReference>
<dbReference type="InterPro" id="IPR013121">
    <property type="entry name" value="Fe_red_NAD-bd_6"/>
</dbReference>
<feature type="domain" description="Ferric reductase NAD binding" evidence="12">
    <location>
        <begin position="416"/>
        <end position="559"/>
    </location>
</feature>
<evidence type="ECO:0008006" key="15">
    <source>
        <dbReference type="Google" id="ProtNLM"/>
    </source>
</evidence>
<evidence type="ECO:0000256" key="1">
    <source>
        <dbReference type="ARBA" id="ARBA00004141"/>
    </source>
</evidence>
<dbReference type="GO" id="GO:0000293">
    <property type="term" value="F:ferric-chelate reductase activity"/>
    <property type="evidence" value="ECO:0007669"/>
    <property type="project" value="TreeGrafter"/>
</dbReference>
<keyword evidence="14" id="KW-1185">Reference proteome</keyword>
<keyword evidence="9 10" id="KW-0472">Membrane</keyword>
<evidence type="ECO:0000259" key="12">
    <source>
        <dbReference type="Pfam" id="PF08030"/>
    </source>
</evidence>
<feature type="transmembrane region" description="Helical" evidence="10">
    <location>
        <begin position="206"/>
        <end position="223"/>
    </location>
</feature>
<evidence type="ECO:0000259" key="11">
    <source>
        <dbReference type="Pfam" id="PF01794"/>
    </source>
</evidence>
<reference evidence="13 14" key="1">
    <citation type="journal article" date="2016" name="Proc. Natl. Acad. Sci. U.S.A.">
        <title>Comparative genomics of biotechnologically important yeasts.</title>
        <authorList>
            <person name="Riley R."/>
            <person name="Haridas S."/>
            <person name="Wolfe K.H."/>
            <person name="Lopes M.R."/>
            <person name="Hittinger C.T."/>
            <person name="Goeker M."/>
            <person name="Salamov A.A."/>
            <person name="Wisecaver J.H."/>
            <person name="Long T.M."/>
            <person name="Calvey C.H."/>
            <person name="Aerts A.L."/>
            <person name="Barry K.W."/>
            <person name="Choi C."/>
            <person name="Clum A."/>
            <person name="Coughlan A.Y."/>
            <person name="Deshpande S."/>
            <person name="Douglass A.P."/>
            <person name="Hanson S.J."/>
            <person name="Klenk H.-P."/>
            <person name="LaButti K.M."/>
            <person name="Lapidus A."/>
            <person name="Lindquist E.A."/>
            <person name="Lipzen A.M."/>
            <person name="Meier-Kolthoff J.P."/>
            <person name="Ohm R.A."/>
            <person name="Otillar R.P."/>
            <person name="Pangilinan J.L."/>
            <person name="Peng Y."/>
            <person name="Rokas A."/>
            <person name="Rosa C.A."/>
            <person name="Scheuner C."/>
            <person name="Sibirny A.A."/>
            <person name="Slot J.C."/>
            <person name="Stielow J.B."/>
            <person name="Sun H."/>
            <person name="Kurtzman C.P."/>
            <person name="Blackwell M."/>
            <person name="Grigoriev I.V."/>
            <person name="Jeffries T.W."/>
        </authorList>
    </citation>
    <scope>NUCLEOTIDE SEQUENCE [LARGE SCALE GENOMIC DNA]</scope>
    <source>
        <strain evidence="13 14">NRRL Y-2026</strain>
    </source>
</reference>
<gene>
    <name evidence="13" type="ORF">PICMEDRAFT_31819</name>
</gene>
<dbReference type="AlphaFoldDB" id="A0A1E3NNT4"/>
<dbReference type="InterPro" id="IPR050369">
    <property type="entry name" value="RBOH/FRE"/>
</dbReference>
<dbReference type="PANTHER" id="PTHR11972">
    <property type="entry name" value="NADPH OXIDASE"/>
    <property type="match status" value="1"/>
</dbReference>
<sequence>MYDITTTIFTSTTSSVSSISTASTTSRFQLLPQHPSSDPSWKTTRRKVTLFYGYLTFVITILFIIILPCWNRISNYLYYKFLQISRWLRLNPKVAFLHVNPMSAQMIIFWSVILSVLSLCQSNMDLRFIAARLGRVPVYCLPTVLFLTLRPSPLSDVLYLQLLPIHKWLSRIVILQSLLHTLSYIYLMSKSGSLDKLNRFDNKNGVYAMLAFMVILITSLPFFRRSYYKFFFINHYICTWIATITLYLHVRPGIPYLTALNCFILIYQIYYKFKMTKITTVSIMKISDLMVVADFPNDALSAKHNLPGCHIRLIDFDESHSKLWNYLKMIIVPIQHPYTVASLAVDKSQKLIIRIGNYKLKDHHKYFITGAYLPHLSFIQKLSTANSSMSNPFSMIHNPNTNNMNSLLVSTKVKKCLIVVGGSAISFALPILRVLNYNGSMVKIIWVIRDHEDLKVLDYFKNYLINDDCIDIFITGKYTMYEKENFKEALSELHKKKQELELLQETEILSGGYSYYNINEDRINSESDHQKSPVEDAVSFSSSNKSMDLKSNFDSEMETSPLIDHNSKKPSYGASTLHPEFDRFHRKSYIDFKNHNQKISTSYNDETIDIELHEADRKDNARNLSLNTMIPTSFTSPVNHKILPGSASISTASALYDDLEDYWVLKSSYSHIEFGRPKLGLHYYSWCIGSSCIGPLVSLQSGQSICYNIREDPKARFKDRNGKPDDSIWIIGAGPSGLVDNVRLWANDCGFSFHEESFIV</sequence>
<dbReference type="SFLD" id="SFLDF00463">
    <property type="entry name" value="AIM14"/>
    <property type="match status" value="1"/>
</dbReference>
<evidence type="ECO:0000256" key="5">
    <source>
        <dbReference type="ARBA" id="ARBA00022982"/>
    </source>
</evidence>
<dbReference type="GeneID" id="30179412"/>
<evidence type="ECO:0000256" key="6">
    <source>
        <dbReference type="ARBA" id="ARBA00022989"/>
    </source>
</evidence>
<comment type="subcellular location">
    <subcellularLocation>
        <location evidence="1">Membrane</location>
        <topology evidence="1">Multi-pass membrane protein</topology>
    </subcellularLocation>
</comment>
<dbReference type="GO" id="GO:0005886">
    <property type="term" value="C:plasma membrane"/>
    <property type="evidence" value="ECO:0007669"/>
    <property type="project" value="TreeGrafter"/>
</dbReference>
<keyword evidence="8" id="KW-0813">Transport</keyword>
<feature type="transmembrane region" description="Helical" evidence="10">
    <location>
        <begin position="230"/>
        <end position="248"/>
    </location>
</feature>
<feature type="transmembrane region" description="Helical" evidence="10">
    <location>
        <begin position="51"/>
        <end position="73"/>
    </location>
</feature>
<proteinExistence type="predicted"/>
<keyword evidence="6 10" id="KW-1133">Transmembrane helix</keyword>
<keyword evidence="7" id="KW-0560">Oxidoreductase</keyword>
<feature type="domain" description="Ferric oxidoreductase" evidence="11">
    <location>
        <begin position="133"/>
        <end position="245"/>
    </location>
</feature>
<evidence type="ECO:0000256" key="4">
    <source>
        <dbReference type="ARBA" id="ARBA00022827"/>
    </source>
</evidence>
<keyword evidence="3 10" id="KW-0812">Transmembrane</keyword>
<keyword evidence="2" id="KW-0285">Flavoprotein</keyword>
<name>A0A1E3NNT4_9ASCO</name>